<evidence type="ECO:0000256" key="6">
    <source>
        <dbReference type="ARBA" id="ARBA00022729"/>
    </source>
</evidence>
<reference evidence="12 13" key="1">
    <citation type="journal article" date="2011" name="Nature">
        <title>A high-resolution map of human evolutionary constraint using 29 mammals.</title>
        <authorList>
            <person name="Lindblad-Toh K."/>
            <person name="Garber M."/>
            <person name="Zuk O."/>
            <person name="Lin M.F."/>
            <person name="Parker B.J."/>
            <person name="Washietl S."/>
            <person name="Kheradpour P."/>
            <person name="Ernst J."/>
            <person name="Jordan G."/>
            <person name="Mauceli E."/>
            <person name="Ward L.D."/>
            <person name="Lowe C.B."/>
            <person name="Holloway A.K."/>
            <person name="Clamp M."/>
            <person name="Gnerre S."/>
            <person name="Alfoldi J."/>
            <person name="Beal K."/>
            <person name="Chang J."/>
            <person name="Clawson H."/>
            <person name="Cuff J."/>
            <person name="Di Palma F."/>
            <person name="Fitzgerald S."/>
            <person name="Flicek P."/>
            <person name="Guttman M."/>
            <person name="Hubisz M.J."/>
            <person name="Jaffe D.B."/>
            <person name="Jungreis I."/>
            <person name="Kent W.J."/>
            <person name="Kostka D."/>
            <person name="Lara M."/>
            <person name="Martins A.L."/>
            <person name="Massingham T."/>
            <person name="Moltke I."/>
            <person name="Raney B.J."/>
            <person name="Rasmussen M.D."/>
            <person name="Robinson J."/>
            <person name="Stark A."/>
            <person name="Vilella A.J."/>
            <person name="Wen J."/>
            <person name="Xie X."/>
            <person name="Zody M.C."/>
            <person name="Baldwin J."/>
            <person name="Bloom T."/>
            <person name="Chin C.W."/>
            <person name="Heiman D."/>
            <person name="Nicol R."/>
            <person name="Nusbaum C."/>
            <person name="Young S."/>
            <person name="Wilkinson J."/>
            <person name="Worley K.C."/>
            <person name="Kovar C.L."/>
            <person name="Muzny D.M."/>
            <person name="Gibbs R.A."/>
            <person name="Cree A."/>
            <person name="Dihn H.H."/>
            <person name="Fowler G."/>
            <person name="Jhangiani S."/>
            <person name="Joshi V."/>
            <person name="Lee S."/>
            <person name="Lewis L.R."/>
            <person name="Nazareth L.V."/>
            <person name="Okwuonu G."/>
            <person name="Santibanez J."/>
            <person name="Warren W.C."/>
            <person name="Mardis E.R."/>
            <person name="Weinstock G.M."/>
            <person name="Wilson R.K."/>
            <person name="Delehaunty K."/>
            <person name="Dooling D."/>
            <person name="Fronik C."/>
            <person name="Fulton L."/>
            <person name="Fulton B."/>
            <person name="Graves T."/>
            <person name="Minx P."/>
            <person name="Sodergren E."/>
            <person name="Birney E."/>
            <person name="Margulies E.H."/>
            <person name="Herrero J."/>
            <person name="Green E.D."/>
            <person name="Haussler D."/>
            <person name="Siepel A."/>
            <person name="Goldman N."/>
            <person name="Pollard K.S."/>
            <person name="Pedersen J.S."/>
            <person name="Lander E.S."/>
            <person name="Kellis M."/>
        </authorList>
    </citation>
    <scope>NUCLEOTIDE SEQUENCE [LARGE SCALE GENOMIC DNA]</scope>
    <source>
        <strain evidence="12 13">Thorbecke inbred</strain>
    </source>
</reference>
<feature type="signal peptide" evidence="10">
    <location>
        <begin position="1"/>
        <end position="18"/>
    </location>
</feature>
<evidence type="ECO:0000259" key="11">
    <source>
        <dbReference type="Pfam" id="PF13841"/>
    </source>
</evidence>
<reference evidence="12" key="3">
    <citation type="submission" date="2025-09" db="UniProtKB">
        <authorList>
            <consortium name="Ensembl"/>
        </authorList>
    </citation>
    <scope>IDENTIFICATION</scope>
    <source>
        <strain evidence="12">Thorbecke</strain>
    </source>
</reference>
<gene>
    <name evidence="12" type="primary">DEFB127</name>
</gene>
<comment type="function">
    <text evidence="1 10">Has antibacterial activity.</text>
</comment>
<keyword evidence="8 10" id="KW-0044">Antibiotic</keyword>
<keyword evidence="9" id="KW-1015">Disulfide bond</keyword>
<dbReference type="PANTHER" id="PTHR15001:SF3">
    <property type="entry name" value="BETA-DEFENSIN 123"/>
    <property type="match status" value="1"/>
</dbReference>
<dbReference type="GO" id="GO:0045087">
    <property type="term" value="P:innate immune response"/>
    <property type="evidence" value="ECO:0007669"/>
    <property type="project" value="InterPro"/>
</dbReference>
<dbReference type="HOGENOM" id="CLU_181906_1_0_1"/>
<dbReference type="GO" id="GO:0061844">
    <property type="term" value="P:antimicrobial humoral immune response mediated by antimicrobial peptide"/>
    <property type="evidence" value="ECO:0007669"/>
    <property type="project" value="Ensembl"/>
</dbReference>
<sequence length="98" mass="11295">MRLLLIIAILLFRNPTVTEQLKRCWDDYVQGHCRKICKATEIREILCANGRYCCLSIKDVKARKVITRAPRPKPRTPTLPQDQFPTLENYAISNAHSA</sequence>
<accession>G1SI59</accession>
<evidence type="ECO:0000256" key="5">
    <source>
        <dbReference type="ARBA" id="ARBA00022529"/>
    </source>
</evidence>
<evidence type="ECO:0000256" key="4">
    <source>
        <dbReference type="ARBA" id="ARBA00022525"/>
    </source>
</evidence>
<dbReference type="InterPro" id="IPR050544">
    <property type="entry name" value="Beta-defensin"/>
</dbReference>
<dbReference type="InParanoid" id="G1SI59"/>
<evidence type="ECO:0000256" key="3">
    <source>
        <dbReference type="ARBA" id="ARBA00007371"/>
    </source>
</evidence>
<dbReference type="GO" id="GO:0050829">
    <property type="term" value="P:defense response to Gram-negative bacterium"/>
    <property type="evidence" value="ECO:0007669"/>
    <property type="project" value="Ensembl"/>
</dbReference>
<comment type="similarity">
    <text evidence="3 10">Belongs to the beta-defensin family.</text>
</comment>
<comment type="subcellular location">
    <subcellularLocation>
        <location evidence="2 10">Secreted</location>
    </subcellularLocation>
</comment>
<protein>
    <recommendedName>
        <fullName evidence="10">Beta-defensin</fullName>
    </recommendedName>
</protein>
<organism evidence="12 13">
    <name type="scientific">Oryctolagus cuniculus</name>
    <name type="common">Rabbit</name>
    <dbReference type="NCBI Taxonomy" id="9986"/>
    <lineage>
        <taxon>Eukaryota</taxon>
        <taxon>Metazoa</taxon>
        <taxon>Chordata</taxon>
        <taxon>Craniata</taxon>
        <taxon>Vertebrata</taxon>
        <taxon>Euteleostomi</taxon>
        <taxon>Mammalia</taxon>
        <taxon>Eutheria</taxon>
        <taxon>Euarchontoglires</taxon>
        <taxon>Glires</taxon>
        <taxon>Lagomorpha</taxon>
        <taxon>Leporidae</taxon>
        <taxon>Oryctolagus</taxon>
    </lineage>
</organism>
<feature type="domain" description="Beta-defensin" evidence="11">
    <location>
        <begin position="23"/>
        <end position="54"/>
    </location>
</feature>
<evidence type="ECO:0000256" key="1">
    <source>
        <dbReference type="ARBA" id="ARBA00002878"/>
    </source>
</evidence>
<evidence type="ECO:0000256" key="8">
    <source>
        <dbReference type="ARBA" id="ARBA00023022"/>
    </source>
</evidence>
<keyword evidence="6 10" id="KW-0732">Signal</keyword>
<dbReference type="Bgee" id="ENSOCUG00000002723">
    <property type="expression patterns" value="Expressed in blood"/>
</dbReference>
<dbReference type="AlphaFoldDB" id="G1SI59"/>
<keyword evidence="13" id="KW-1185">Reference proteome</keyword>
<evidence type="ECO:0000256" key="7">
    <source>
        <dbReference type="ARBA" id="ARBA00022940"/>
    </source>
</evidence>
<evidence type="ECO:0000256" key="10">
    <source>
        <dbReference type="RuleBase" id="RU231113"/>
    </source>
</evidence>
<evidence type="ECO:0000256" key="2">
    <source>
        <dbReference type="ARBA" id="ARBA00004613"/>
    </source>
</evidence>
<dbReference type="Ensembl" id="ENSOCUT00000002720.3">
    <property type="protein sequence ID" value="ENSOCUP00000002357.3"/>
    <property type="gene ID" value="ENSOCUG00000002723.3"/>
</dbReference>
<keyword evidence="5 10" id="KW-0929">Antimicrobial</keyword>
<dbReference type="Proteomes" id="UP000001811">
    <property type="component" value="Chromosome 4"/>
</dbReference>
<proteinExistence type="inferred from homology"/>
<dbReference type="GO" id="GO:0005576">
    <property type="term" value="C:extracellular region"/>
    <property type="evidence" value="ECO:0007669"/>
    <property type="project" value="UniProtKB-SubCell"/>
</dbReference>
<feature type="chain" id="PRO_5023976507" description="Beta-defensin" evidence="10">
    <location>
        <begin position="19"/>
        <end position="98"/>
    </location>
</feature>
<evidence type="ECO:0000313" key="13">
    <source>
        <dbReference type="Proteomes" id="UP000001811"/>
    </source>
</evidence>
<dbReference type="eggNOG" id="ENOG502TFAJ">
    <property type="taxonomic scope" value="Eukaryota"/>
</dbReference>
<dbReference type="InterPro" id="IPR025933">
    <property type="entry name" value="Beta_defensin_dom"/>
</dbReference>
<name>G1SI59_RABIT</name>
<dbReference type="STRING" id="9986.ENSOCUP00000002357"/>
<dbReference type="PaxDb" id="9986-ENSOCUP00000002357"/>
<dbReference type="GeneTree" id="ENSGT00530000064502"/>
<evidence type="ECO:0000256" key="9">
    <source>
        <dbReference type="ARBA" id="ARBA00023157"/>
    </source>
</evidence>
<dbReference type="EMBL" id="AAGW02060517">
    <property type="status" value="NOT_ANNOTATED_CDS"/>
    <property type="molecule type" value="Genomic_DNA"/>
</dbReference>
<evidence type="ECO:0000313" key="12">
    <source>
        <dbReference type="Ensembl" id="ENSOCUP00000002357.3"/>
    </source>
</evidence>
<reference evidence="12" key="2">
    <citation type="submission" date="2025-08" db="UniProtKB">
        <authorList>
            <consortium name="Ensembl"/>
        </authorList>
    </citation>
    <scope>IDENTIFICATION</scope>
    <source>
        <strain evidence="12">Thorbecke</strain>
    </source>
</reference>
<dbReference type="Pfam" id="PF13841">
    <property type="entry name" value="Defensin_beta_2"/>
    <property type="match status" value="1"/>
</dbReference>
<keyword evidence="7 10" id="KW-0211">Defensin</keyword>
<keyword evidence="4 10" id="KW-0964">Secreted</keyword>
<dbReference type="PANTHER" id="PTHR15001">
    <property type="entry name" value="BETA-DEFENSIN 123-RELATED"/>
    <property type="match status" value="1"/>
</dbReference>